<keyword evidence="1" id="KW-1133">Transmembrane helix</keyword>
<reference evidence="3" key="1">
    <citation type="journal article" date="2019" name="Int. J. Syst. Evol. Microbiol.">
        <title>The Global Catalogue of Microorganisms (GCM) 10K type strain sequencing project: providing services to taxonomists for standard genome sequencing and annotation.</title>
        <authorList>
            <consortium name="The Broad Institute Genomics Platform"/>
            <consortium name="The Broad Institute Genome Sequencing Center for Infectious Disease"/>
            <person name="Wu L."/>
            <person name="Ma J."/>
        </authorList>
    </citation>
    <scope>NUCLEOTIDE SEQUENCE [LARGE SCALE GENOMIC DNA]</scope>
    <source>
        <strain evidence="3">JCM 32226</strain>
    </source>
</reference>
<protein>
    <submittedName>
        <fullName evidence="2">Uncharacterized protein</fullName>
    </submittedName>
</protein>
<evidence type="ECO:0000313" key="2">
    <source>
        <dbReference type="EMBL" id="GAA4502309.1"/>
    </source>
</evidence>
<name>A0ABP8QI81_9GAMM</name>
<sequence length="129" mass="13870">MSPILGFLNGSFLALYALAVVVLVMLNGSASLLPCLLPFGLALLANRRAAGRRTCWLALLCNGVIGLIPPVMCYLAFLADNAIVLSGVLVLMALMLLTLGWNIQFLWCRLSERRRPDLASLGTQNSPSP</sequence>
<feature type="transmembrane region" description="Helical" evidence="1">
    <location>
        <begin position="83"/>
        <end position="107"/>
    </location>
</feature>
<feature type="transmembrane region" description="Helical" evidence="1">
    <location>
        <begin position="12"/>
        <end position="44"/>
    </location>
</feature>
<gene>
    <name evidence="2" type="ORF">GCM10023095_26730</name>
</gene>
<keyword evidence="1" id="KW-0472">Membrane</keyword>
<comment type="caution">
    <text evidence="2">The sequence shown here is derived from an EMBL/GenBank/DDBJ whole genome shotgun (WGS) entry which is preliminary data.</text>
</comment>
<proteinExistence type="predicted"/>
<dbReference type="Proteomes" id="UP001501321">
    <property type="component" value="Unassembled WGS sequence"/>
</dbReference>
<evidence type="ECO:0000313" key="3">
    <source>
        <dbReference type="Proteomes" id="UP001501321"/>
    </source>
</evidence>
<organism evidence="2 3">
    <name type="scientific">Pseudaeromonas paramecii</name>
    <dbReference type="NCBI Taxonomy" id="2138166"/>
    <lineage>
        <taxon>Bacteria</taxon>
        <taxon>Pseudomonadati</taxon>
        <taxon>Pseudomonadota</taxon>
        <taxon>Gammaproteobacteria</taxon>
        <taxon>Aeromonadales</taxon>
        <taxon>Aeromonadaceae</taxon>
        <taxon>Pseudaeromonas</taxon>
    </lineage>
</organism>
<evidence type="ECO:0000256" key="1">
    <source>
        <dbReference type="SAM" id="Phobius"/>
    </source>
</evidence>
<keyword evidence="3" id="KW-1185">Reference proteome</keyword>
<dbReference type="EMBL" id="BAABFC010000020">
    <property type="protein sequence ID" value="GAA4502309.1"/>
    <property type="molecule type" value="Genomic_DNA"/>
</dbReference>
<accession>A0ABP8QI81</accession>
<feature type="transmembrane region" description="Helical" evidence="1">
    <location>
        <begin position="56"/>
        <end position="77"/>
    </location>
</feature>
<keyword evidence="1" id="KW-0812">Transmembrane</keyword>